<reference evidence="1 2" key="1">
    <citation type="submission" date="2023-11" db="EMBL/GenBank/DDBJ databases">
        <title>Genome sequence of Pseudomonas salmasensis Strain SLU99.</title>
        <authorList>
            <person name="Ghadamgahi F."/>
            <person name="Kalyandurg P.B."/>
            <person name="Catara V."/>
            <person name="Vetukuri R."/>
            <person name="Ghosh S."/>
        </authorList>
    </citation>
    <scope>NUCLEOTIDE SEQUENCE [LARGE SCALE GENOMIC DNA]</scope>
    <source>
        <strain evidence="1 2">SLU99</strain>
    </source>
</reference>
<evidence type="ECO:0000313" key="2">
    <source>
        <dbReference type="Proteomes" id="UP001277967"/>
    </source>
</evidence>
<comment type="caution">
    <text evidence="1">The sequence shown here is derived from an EMBL/GenBank/DDBJ whole genome shotgun (WGS) entry which is preliminary data.</text>
</comment>
<proteinExistence type="predicted"/>
<sequence length="662" mass="70648">MKKKLGPFATQRNKNAADEIPITLPPAVPRGYVNNALYPGLLTRAAVDKDLLLDVPAWNPVPDPPPDDTKDDYVDDTGNFRDGYIGTTTHPASGPYVATIPLIRLTQGPHTYSYKVVNTYGANVAGSQTVTFIVDRRAPYETAGIRPRALQLPVGHSGPLDAQYFADNGDVAELPIPDYDAYDAQPGDTWELLEGANGDPVATGDVFPDMTVKLTLAQAKRWEGGREIHYRLRDAAGNVSTVSLALPVSIAIQPPPVLAAPGVRHALTLAGSGDRLIDRPDAALASGMQVIIPNYDADRGVDRLYTRLETALINQQVGPIALGSSPLPYDFPVSFATLRTLYGNSFGPVTMTVGYGVERGGVIYWLPPADEVTIELDLSKAGPINPNEPDLENSNLPLPILTGPISTLTNALNSSDATHDAPVAVPLWTALPAPSARPFTVVLYYAGEEVQRVAVDNTALPPSGVVDMIVAWPYISKHGNDTAIPLRYEIITTGTTNRDRSPTQGIAVNVNVISFVAPRVNGAITTPSGLVVVGCSALPPPTRDLVVHVPPHPLFQDKMIIDVIWDAFSDDEGLVSIPTASDSFSHTLNASEVVTGFDVRITPSTTFVKPINELSVSAGSVRIKYAVPILGTTPVDSAELHARVRTVLSGSTPTFCDGTPWP</sequence>
<evidence type="ECO:0008006" key="3">
    <source>
        <dbReference type="Google" id="ProtNLM"/>
    </source>
</evidence>
<accession>A0ABU5FGH0</accession>
<organism evidence="1 2">
    <name type="scientific">Pseudomonas salmasensis</name>
    <dbReference type="NCBI Taxonomy" id="2745514"/>
    <lineage>
        <taxon>Bacteria</taxon>
        <taxon>Pseudomonadati</taxon>
        <taxon>Pseudomonadota</taxon>
        <taxon>Gammaproteobacteria</taxon>
        <taxon>Pseudomonadales</taxon>
        <taxon>Pseudomonadaceae</taxon>
        <taxon>Pseudomonas</taxon>
    </lineage>
</organism>
<dbReference type="RefSeq" id="WP_320747783.1">
    <property type="nucleotide sequence ID" value="NZ_JAXGGE010000001.1"/>
</dbReference>
<gene>
    <name evidence="1" type="ORF">SO486_14880</name>
</gene>
<keyword evidence="2" id="KW-1185">Reference proteome</keyword>
<dbReference type="Proteomes" id="UP001277967">
    <property type="component" value="Unassembled WGS sequence"/>
</dbReference>
<evidence type="ECO:0000313" key="1">
    <source>
        <dbReference type="EMBL" id="MDY4301264.1"/>
    </source>
</evidence>
<name>A0ABU5FGH0_9PSED</name>
<dbReference type="EMBL" id="JAXGGE010000001">
    <property type="protein sequence ID" value="MDY4301264.1"/>
    <property type="molecule type" value="Genomic_DNA"/>
</dbReference>
<protein>
    <recommendedName>
        <fullName evidence="3">Ig-like domain (Group 3)</fullName>
    </recommendedName>
</protein>